<dbReference type="Pfam" id="PF08028">
    <property type="entry name" value="Acyl-CoA_dh_2"/>
    <property type="match status" value="1"/>
</dbReference>
<feature type="domain" description="Acyl-CoA dehydrogenase C-terminal" evidence="4">
    <location>
        <begin position="246"/>
        <end position="378"/>
    </location>
</feature>
<evidence type="ECO:0000313" key="5">
    <source>
        <dbReference type="EMBL" id="VVD99932.1"/>
    </source>
</evidence>
<dbReference type="SUPFAM" id="SSF56645">
    <property type="entry name" value="Acyl-CoA dehydrogenase NM domain-like"/>
    <property type="match status" value="1"/>
</dbReference>
<dbReference type="PIRSF" id="PIRSF016578">
    <property type="entry name" value="HsaA"/>
    <property type="match status" value="1"/>
</dbReference>
<dbReference type="Gene3D" id="2.40.110.10">
    <property type="entry name" value="Butyryl-CoA Dehydrogenase, subunit A, domain 2"/>
    <property type="match status" value="1"/>
</dbReference>
<evidence type="ECO:0000313" key="6">
    <source>
        <dbReference type="Proteomes" id="UP000406256"/>
    </source>
</evidence>
<dbReference type="PANTHER" id="PTHR43884:SF12">
    <property type="entry name" value="ISOVALERYL-COA DEHYDROGENASE, MITOCHONDRIAL-RELATED"/>
    <property type="match status" value="1"/>
</dbReference>
<name>A0A5E4UK65_9BURK</name>
<dbReference type="InterPro" id="IPR036250">
    <property type="entry name" value="AcylCo_DH-like_C"/>
</dbReference>
<dbReference type="AlphaFoldDB" id="A0A5E4UK65"/>
<evidence type="ECO:0000259" key="4">
    <source>
        <dbReference type="Pfam" id="PF08028"/>
    </source>
</evidence>
<dbReference type="InterPro" id="IPR009100">
    <property type="entry name" value="AcylCoA_DH/oxidase_NM_dom_sf"/>
</dbReference>
<sequence length="399" mass="41791">MPTPNPANETIDDATATFVAAAHALGPRIAAHRDALSRGPDLPPEIADALARAGLTRLWLPRNLGGAELPPVDYFRVIEALSTHDASVGWSASIASTGCRAAGLLAPSVATDLLGAGGFVAGSLSPTGRAVREGNGWRISGRWPWASFITYSTVTVAICIEHDTNGVACTAPDGSPALRGVMLPTSQVTVRNTWDGSGLRSSGSHDFDIDDVRVDDASTFSLARFEATPHQAGALYALPFITMFALGITAVSLGIARGSIDALIDLAQHKVAAGMQAPLRERASVQASVAKAELALRSARAFLFETVDVLWTQQVSGRAADMTQRALARMASFNVVNVAKDVAQMCFSAAGGSAARNAAPFGRQLQDAQVIAQHLAFAPEHLEISGRLLLGMPAGTFRF</sequence>
<dbReference type="Gene3D" id="1.10.540.10">
    <property type="entry name" value="Acyl-CoA dehydrogenase/oxidase, N-terminal domain"/>
    <property type="match status" value="1"/>
</dbReference>
<evidence type="ECO:0000259" key="3">
    <source>
        <dbReference type="Pfam" id="PF02771"/>
    </source>
</evidence>
<dbReference type="PANTHER" id="PTHR43884">
    <property type="entry name" value="ACYL-COA DEHYDROGENASE"/>
    <property type="match status" value="1"/>
</dbReference>
<keyword evidence="1" id="KW-0560">Oxidoreductase</keyword>
<feature type="domain" description="Acyl-CoA dehydrogenase/oxidase N-terminal" evidence="3">
    <location>
        <begin position="26"/>
        <end position="99"/>
    </location>
</feature>
<dbReference type="GO" id="GO:0003995">
    <property type="term" value="F:acyl-CoA dehydrogenase activity"/>
    <property type="evidence" value="ECO:0007669"/>
    <property type="project" value="TreeGrafter"/>
</dbReference>
<keyword evidence="2" id="KW-0472">Membrane</keyword>
<evidence type="ECO:0000256" key="2">
    <source>
        <dbReference type="SAM" id="Phobius"/>
    </source>
</evidence>
<keyword evidence="6" id="KW-1185">Reference proteome</keyword>
<protein>
    <submittedName>
        <fullName evidence="5">Acyl-CoA dehydrogenase</fullName>
    </submittedName>
</protein>
<keyword evidence="2" id="KW-1133">Transmembrane helix</keyword>
<dbReference type="RefSeq" id="WP_174994922.1">
    <property type="nucleotide sequence ID" value="NZ_CABPSB010000006.1"/>
</dbReference>
<accession>A0A5E4UK65</accession>
<keyword evidence="2" id="KW-0812">Transmembrane</keyword>
<dbReference type="InterPro" id="IPR013107">
    <property type="entry name" value="Acyl-CoA_DH_C"/>
</dbReference>
<gene>
    <name evidence="5" type="ORF">PAN31108_02073</name>
</gene>
<organism evidence="5 6">
    <name type="scientific">Pandoraea anhela</name>
    <dbReference type="NCBI Taxonomy" id="2508295"/>
    <lineage>
        <taxon>Bacteria</taxon>
        <taxon>Pseudomonadati</taxon>
        <taxon>Pseudomonadota</taxon>
        <taxon>Betaproteobacteria</taxon>
        <taxon>Burkholderiales</taxon>
        <taxon>Burkholderiaceae</taxon>
        <taxon>Pandoraea</taxon>
    </lineage>
</organism>
<dbReference type="InterPro" id="IPR046373">
    <property type="entry name" value="Acyl-CoA_Oxase/DH_mid-dom_sf"/>
</dbReference>
<dbReference type="InterPro" id="IPR013786">
    <property type="entry name" value="AcylCoA_DH/ox_N"/>
</dbReference>
<feature type="transmembrane region" description="Helical" evidence="2">
    <location>
        <begin position="234"/>
        <end position="256"/>
    </location>
</feature>
<dbReference type="EMBL" id="CABPSB010000006">
    <property type="protein sequence ID" value="VVD99932.1"/>
    <property type="molecule type" value="Genomic_DNA"/>
</dbReference>
<dbReference type="SUPFAM" id="SSF47203">
    <property type="entry name" value="Acyl-CoA dehydrogenase C-terminal domain-like"/>
    <property type="match status" value="1"/>
</dbReference>
<dbReference type="Pfam" id="PF02771">
    <property type="entry name" value="Acyl-CoA_dh_N"/>
    <property type="match status" value="1"/>
</dbReference>
<proteinExistence type="predicted"/>
<dbReference type="Gene3D" id="1.20.140.10">
    <property type="entry name" value="Butyryl-CoA Dehydrogenase, subunit A, domain 3"/>
    <property type="match status" value="1"/>
</dbReference>
<dbReference type="GO" id="GO:0050660">
    <property type="term" value="F:flavin adenine dinucleotide binding"/>
    <property type="evidence" value="ECO:0007669"/>
    <property type="project" value="InterPro"/>
</dbReference>
<dbReference type="InterPro" id="IPR037069">
    <property type="entry name" value="AcylCoA_DH/ox_N_sf"/>
</dbReference>
<dbReference type="Proteomes" id="UP000406256">
    <property type="component" value="Unassembled WGS sequence"/>
</dbReference>
<evidence type="ECO:0000256" key="1">
    <source>
        <dbReference type="ARBA" id="ARBA00023002"/>
    </source>
</evidence>
<reference evidence="5 6" key="1">
    <citation type="submission" date="2019-08" db="EMBL/GenBank/DDBJ databases">
        <authorList>
            <person name="Peeters C."/>
        </authorList>
    </citation>
    <scope>NUCLEOTIDE SEQUENCE [LARGE SCALE GENOMIC DNA]</scope>
    <source>
        <strain evidence="5 6">LMG 31108</strain>
    </source>
</reference>